<evidence type="ECO:0000256" key="5">
    <source>
        <dbReference type="ARBA" id="ARBA00022989"/>
    </source>
</evidence>
<keyword evidence="4" id="KW-0812">Transmembrane</keyword>
<evidence type="ECO:0000256" key="6">
    <source>
        <dbReference type="ARBA" id="ARBA00023054"/>
    </source>
</evidence>
<comment type="caution">
    <text evidence="9">The sequence shown here is derived from an EMBL/GenBank/DDBJ whole genome shotgun (WGS) entry which is preliminary data.</text>
</comment>
<dbReference type="InterPro" id="IPR024461">
    <property type="entry name" value="CCDC90-like"/>
</dbReference>
<evidence type="ECO:0000256" key="1">
    <source>
        <dbReference type="ARBA" id="ARBA00004173"/>
    </source>
</evidence>
<proteinExistence type="inferred from homology"/>
<dbReference type="AlphaFoldDB" id="A0A6S7FUU3"/>
<dbReference type="Gene3D" id="1.20.5.340">
    <property type="match status" value="1"/>
</dbReference>
<dbReference type="GO" id="GO:0016020">
    <property type="term" value="C:membrane"/>
    <property type="evidence" value="ECO:0007669"/>
    <property type="project" value="UniProtKB-SubCell"/>
</dbReference>
<comment type="similarity">
    <text evidence="3">Belongs to the CCDC90 family.</text>
</comment>
<evidence type="ECO:0000256" key="4">
    <source>
        <dbReference type="ARBA" id="ARBA00022692"/>
    </source>
</evidence>
<keyword evidence="7" id="KW-0496">Mitochondrion</keyword>
<dbReference type="Proteomes" id="UP001152795">
    <property type="component" value="Unassembled WGS sequence"/>
</dbReference>
<dbReference type="EMBL" id="CACRXK020000426">
    <property type="protein sequence ID" value="CAB3981757.1"/>
    <property type="molecule type" value="Genomic_DNA"/>
</dbReference>
<dbReference type="PANTHER" id="PTHR14360:SF1">
    <property type="entry name" value="PROTEIN FMP32, MITOCHONDRIAL"/>
    <property type="match status" value="1"/>
</dbReference>
<evidence type="ECO:0000256" key="2">
    <source>
        <dbReference type="ARBA" id="ARBA00004370"/>
    </source>
</evidence>
<keyword evidence="6" id="KW-0175">Coiled coil</keyword>
<dbReference type="GO" id="GO:0005739">
    <property type="term" value="C:mitochondrion"/>
    <property type="evidence" value="ECO:0007669"/>
    <property type="project" value="UniProtKB-SubCell"/>
</dbReference>
<gene>
    <name evidence="9" type="ORF">PACLA_8A016363</name>
</gene>
<name>A0A6S7FUU3_PARCT</name>
<keyword evidence="8" id="KW-0472">Membrane</keyword>
<organism evidence="9 10">
    <name type="scientific">Paramuricea clavata</name>
    <name type="common">Red gorgonian</name>
    <name type="synonym">Violescent sea-whip</name>
    <dbReference type="NCBI Taxonomy" id="317549"/>
    <lineage>
        <taxon>Eukaryota</taxon>
        <taxon>Metazoa</taxon>
        <taxon>Cnidaria</taxon>
        <taxon>Anthozoa</taxon>
        <taxon>Octocorallia</taxon>
        <taxon>Malacalcyonacea</taxon>
        <taxon>Plexauridae</taxon>
        <taxon>Paramuricea</taxon>
    </lineage>
</organism>
<dbReference type="PANTHER" id="PTHR14360">
    <property type="entry name" value="PROTEIN FMP32, MITOCHONDRIAL"/>
    <property type="match status" value="1"/>
</dbReference>
<dbReference type="OrthoDB" id="889336at2759"/>
<keyword evidence="5" id="KW-1133">Transmembrane helix</keyword>
<evidence type="ECO:0000256" key="8">
    <source>
        <dbReference type="ARBA" id="ARBA00023136"/>
    </source>
</evidence>
<accession>A0A6S7FUU3</accession>
<reference evidence="9" key="1">
    <citation type="submission" date="2020-04" db="EMBL/GenBank/DDBJ databases">
        <authorList>
            <person name="Alioto T."/>
            <person name="Alioto T."/>
            <person name="Gomez Garrido J."/>
        </authorList>
    </citation>
    <scope>NUCLEOTIDE SEQUENCE</scope>
    <source>
        <strain evidence="9">A484AB</strain>
    </source>
</reference>
<comment type="subcellular location">
    <subcellularLocation>
        <location evidence="2">Membrane</location>
    </subcellularLocation>
    <subcellularLocation>
        <location evidence="1">Mitochondrion</location>
    </subcellularLocation>
</comment>
<evidence type="ECO:0000256" key="7">
    <source>
        <dbReference type="ARBA" id="ARBA00023128"/>
    </source>
</evidence>
<sequence>MKFSSCFSPFKWKYHHISTQELSTFHKEYVGCIRSFQLSSVSLNNINKTCGHGHILNLKKSFRNSKCTGSGFRRCFSKYVSPNKNSIYFDTHLMVTDLQKCGFSLEQSEVITSAITDIVHSAVGNVKGDSVSRVEQEQLEVRLKSLIEKVRNDMIILEKTEFVRMKDECAKLKSEVAALKLLLQEEVVKLKSSQALDTSLERSRVKEEFQFRDQKIKDNNNRIDTEVARVETKIEAQKLDLLKYLVGSVLSFTTISLAFWRFFRM</sequence>
<evidence type="ECO:0000256" key="3">
    <source>
        <dbReference type="ARBA" id="ARBA00007224"/>
    </source>
</evidence>
<keyword evidence="10" id="KW-1185">Reference proteome</keyword>
<dbReference type="Pfam" id="PF07798">
    <property type="entry name" value="CCDC90-like"/>
    <property type="match status" value="1"/>
</dbReference>
<evidence type="ECO:0000313" key="10">
    <source>
        <dbReference type="Proteomes" id="UP001152795"/>
    </source>
</evidence>
<protein>
    <submittedName>
        <fullName evidence="9">Mitochondrial calcium uniporter regulator 1, partial</fullName>
    </submittedName>
</protein>
<evidence type="ECO:0000313" key="9">
    <source>
        <dbReference type="EMBL" id="CAB3981757.1"/>
    </source>
</evidence>